<comment type="caution">
    <text evidence="1">The sequence shown here is derived from an EMBL/GenBank/DDBJ whole genome shotgun (WGS) entry which is preliminary data.</text>
</comment>
<dbReference type="Proteomes" id="UP000017908">
    <property type="component" value="Unassembled WGS sequence"/>
</dbReference>
<evidence type="ECO:0000313" key="1">
    <source>
        <dbReference type="EMBL" id="CDF05148.1"/>
    </source>
</evidence>
<accession>R7MZB1</accession>
<protein>
    <submittedName>
        <fullName evidence="1">Uncharacterized protein</fullName>
    </submittedName>
</protein>
<organism evidence="1">
    <name type="scientific">Megasphaera elsdenii CAG:570</name>
    <dbReference type="NCBI Taxonomy" id="1263087"/>
    <lineage>
        <taxon>Bacteria</taxon>
        <taxon>Bacillati</taxon>
        <taxon>Bacillota</taxon>
        <taxon>Negativicutes</taxon>
        <taxon>Veillonellales</taxon>
        <taxon>Veillonellaceae</taxon>
        <taxon>Megasphaera</taxon>
    </lineage>
</organism>
<sequence>MEGLLIEWIEIDPGIAFQVADIVAHGRFFRRNLFQFFLGHGIDAGRAVMDQAGQVVHAVLLVILELVDRFDHIKGNIPVIQVVCRIVQHGLAFGIDRRIAQDFLADEHDARYVLYLISAVEEMGDLFFRRIAVVRRTQDDVEPVVRNGPGISTEDAKVDVAQARHDAFDAGHAVLAVGHDLHLVIAQAGLEVRYDFIEIQVLLALGLANEVVVIRLVRQAELGIIEIGTEFRHQRQFAALSQFVEGCIVNSKARHAGIAAHLESRVEVVAVVPGHDDDSIVIHSLFYRHRLVFYGIALYAHDQRTDEADEDGQYHRQHTAFIHICHSFHLIYELLTWPWMVRRPSRMVTLSGWIPRGKPAKS</sequence>
<proteinExistence type="predicted"/>
<reference evidence="1" key="1">
    <citation type="submission" date="2012-11" db="EMBL/GenBank/DDBJ databases">
        <title>Dependencies among metagenomic species, viruses, plasmids and units of genetic variation.</title>
        <authorList>
            <person name="Nielsen H.B."/>
            <person name="Almeida M."/>
            <person name="Juncker A.S."/>
            <person name="Rasmussen S."/>
            <person name="Li J."/>
            <person name="Sunagawa S."/>
            <person name="Plichta D."/>
            <person name="Gautier L."/>
            <person name="Le Chatelier E."/>
            <person name="Peletier E."/>
            <person name="Bonde I."/>
            <person name="Nielsen T."/>
            <person name="Manichanh C."/>
            <person name="Arumugam M."/>
            <person name="Batto J."/>
            <person name="Santos M.B.Q.D."/>
            <person name="Blom N."/>
            <person name="Borruel N."/>
            <person name="Burgdorf K.S."/>
            <person name="Boumezbeur F."/>
            <person name="Casellas F."/>
            <person name="Dore J."/>
            <person name="Guarner F."/>
            <person name="Hansen T."/>
            <person name="Hildebrand F."/>
            <person name="Kaas R.S."/>
            <person name="Kennedy S."/>
            <person name="Kristiansen K."/>
            <person name="Kultima J.R."/>
            <person name="Leonard P."/>
            <person name="Levenez F."/>
            <person name="Lund O."/>
            <person name="Moumen B."/>
            <person name="Le Paslier D."/>
            <person name="Pons N."/>
            <person name="Pedersen O."/>
            <person name="Prifti E."/>
            <person name="Qin J."/>
            <person name="Raes J."/>
            <person name="Tap J."/>
            <person name="Tims S."/>
            <person name="Ussery D.W."/>
            <person name="Yamada T."/>
            <person name="MetaHit consortium"/>
            <person name="Renault P."/>
            <person name="Sicheritz-Ponten T."/>
            <person name="Bork P."/>
            <person name="Wang J."/>
            <person name="Brunak S."/>
            <person name="Ehrlich S.D."/>
        </authorList>
    </citation>
    <scope>NUCLEOTIDE SEQUENCE [LARGE SCALE GENOMIC DNA]</scope>
</reference>
<dbReference type="EMBL" id="CBKE010000222">
    <property type="protein sequence ID" value="CDF05148.1"/>
    <property type="molecule type" value="Genomic_DNA"/>
</dbReference>
<gene>
    <name evidence="1" type="ORF">BN715_01423</name>
</gene>
<dbReference type="AlphaFoldDB" id="R7MZB1"/>
<name>R7MZB1_MEGEL</name>